<organism evidence="5 6">
    <name type="scientific">Falsiroseomonas stagni DSM 19981</name>
    <dbReference type="NCBI Taxonomy" id="1123062"/>
    <lineage>
        <taxon>Bacteria</taxon>
        <taxon>Pseudomonadati</taxon>
        <taxon>Pseudomonadota</taxon>
        <taxon>Alphaproteobacteria</taxon>
        <taxon>Acetobacterales</taxon>
        <taxon>Roseomonadaceae</taxon>
        <taxon>Falsiroseomonas</taxon>
    </lineage>
</organism>
<evidence type="ECO:0000259" key="4">
    <source>
        <dbReference type="PROSITE" id="PS50930"/>
    </source>
</evidence>
<keyword evidence="6" id="KW-1185">Reference proteome</keyword>
<sequence length="260" mass="28090">MTTALIAEDEPLLAAALASALGRAWPGLALLPAVGDGRAALDLALAAKPDACFLDIRMPGMDGLEAARAMAEDWPEGAPFPLLVFVTAHDEFALRAFEAQAVDYLLKPVQPARLAACIARLQRRLAERADPAAALAQAVARLGALSLPAPAAEPLVVIRAQLGEAVHLVPVEEVIYFDAADKYLRVVTASREFLIRLSLRELLPRLDPARFWQIHRGTVVQASHIALARRDETGRVTLTLRGRAETLTASRLHAHLFRGM</sequence>
<dbReference type="SMART" id="SM00448">
    <property type="entry name" value="REC"/>
    <property type="match status" value="1"/>
</dbReference>
<dbReference type="Gene3D" id="3.40.50.2300">
    <property type="match status" value="1"/>
</dbReference>
<accession>A0A1I4A326</accession>
<feature type="domain" description="Response regulatory" evidence="3">
    <location>
        <begin position="3"/>
        <end position="122"/>
    </location>
</feature>
<evidence type="ECO:0000259" key="3">
    <source>
        <dbReference type="PROSITE" id="PS50110"/>
    </source>
</evidence>
<feature type="domain" description="HTH LytTR-type" evidence="4">
    <location>
        <begin position="158"/>
        <end position="260"/>
    </location>
</feature>
<dbReference type="InterPro" id="IPR011006">
    <property type="entry name" value="CheY-like_superfamily"/>
</dbReference>
<dbReference type="PANTHER" id="PTHR48111:SF69">
    <property type="entry name" value="RESPONSE REGULATOR RECEIVER"/>
    <property type="match status" value="1"/>
</dbReference>
<evidence type="ECO:0000256" key="1">
    <source>
        <dbReference type="ARBA" id="ARBA00023125"/>
    </source>
</evidence>
<evidence type="ECO:0000256" key="2">
    <source>
        <dbReference type="PROSITE-ProRule" id="PRU00169"/>
    </source>
</evidence>
<dbReference type="PANTHER" id="PTHR48111">
    <property type="entry name" value="REGULATOR OF RPOS"/>
    <property type="match status" value="1"/>
</dbReference>
<protein>
    <submittedName>
        <fullName evidence="5">Two component transcriptional regulator, LytTR family</fullName>
    </submittedName>
</protein>
<dbReference type="Gene3D" id="2.40.50.1020">
    <property type="entry name" value="LytTr DNA-binding domain"/>
    <property type="match status" value="1"/>
</dbReference>
<dbReference type="SUPFAM" id="SSF52172">
    <property type="entry name" value="CheY-like"/>
    <property type="match status" value="1"/>
</dbReference>
<keyword evidence="2" id="KW-0597">Phosphoprotein</keyword>
<dbReference type="AlphaFoldDB" id="A0A1I4A326"/>
<dbReference type="GO" id="GO:0005829">
    <property type="term" value="C:cytosol"/>
    <property type="evidence" value="ECO:0007669"/>
    <property type="project" value="TreeGrafter"/>
</dbReference>
<dbReference type="RefSeq" id="WP_092959229.1">
    <property type="nucleotide sequence ID" value="NZ_FOSQ01000003.1"/>
</dbReference>
<dbReference type="GO" id="GO:0000976">
    <property type="term" value="F:transcription cis-regulatory region binding"/>
    <property type="evidence" value="ECO:0007669"/>
    <property type="project" value="TreeGrafter"/>
</dbReference>
<dbReference type="InterPro" id="IPR007492">
    <property type="entry name" value="LytTR_DNA-bd_dom"/>
</dbReference>
<evidence type="ECO:0000313" key="6">
    <source>
        <dbReference type="Proteomes" id="UP000199473"/>
    </source>
</evidence>
<dbReference type="GO" id="GO:0000156">
    <property type="term" value="F:phosphorelay response regulator activity"/>
    <property type="evidence" value="ECO:0007669"/>
    <property type="project" value="TreeGrafter"/>
</dbReference>
<dbReference type="Pfam" id="PF04397">
    <property type="entry name" value="LytTR"/>
    <property type="match status" value="1"/>
</dbReference>
<dbReference type="OrthoDB" id="9786101at2"/>
<name>A0A1I4A326_9PROT</name>
<dbReference type="GO" id="GO:0006355">
    <property type="term" value="P:regulation of DNA-templated transcription"/>
    <property type="evidence" value="ECO:0007669"/>
    <property type="project" value="TreeGrafter"/>
</dbReference>
<dbReference type="PROSITE" id="PS50930">
    <property type="entry name" value="HTH_LYTTR"/>
    <property type="match status" value="1"/>
</dbReference>
<dbReference type="GO" id="GO:0032993">
    <property type="term" value="C:protein-DNA complex"/>
    <property type="evidence" value="ECO:0007669"/>
    <property type="project" value="TreeGrafter"/>
</dbReference>
<dbReference type="Pfam" id="PF00072">
    <property type="entry name" value="Response_reg"/>
    <property type="match status" value="1"/>
</dbReference>
<proteinExistence type="predicted"/>
<gene>
    <name evidence="5" type="ORF">SAMN02745775_103106</name>
</gene>
<dbReference type="SMART" id="SM00850">
    <property type="entry name" value="LytTR"/>
    <property type="match status" value="1"/>
</dbReference>
<dbReference type="PROSITE" id="PS50110">
    <property type="entry name" value="RESPONSE_REGULATORY"/>
    <property type="match status" value="1"/>
</dbReference>
<dbReference type="InterPro" id="IPR039420">
    <property type="entry name" value="WalR-like"/>
</dbReference>
<dbReference type="Proteomes" id="UP000199473">
    <property type="component" value="Unassembled WGS sequence"/>
</dbReference>
<reference evidence="5 6" key="1">
    <citation type="submission" date="2016-10" db="EMBL/GenBank/DDBJ databases">
        <authorList>
            <person name="de Groot N.N."/>
        </authorList>
    </citation>
    <scope>NUCLEOTIDE SEQUENCE [LARGE SCALE GENOMIC DNA]</scope>
    <source>
        <strain evidence="5 6">DSM 19981</strain>
    </source>
</reference>
<dbReference type="STRING" id="1123062.SAMN02745775_103106"/>
<evidence type="ECO:0000313" key="5">
    <source>
        <dbReference type="EMBL" id="SFK50792.1"/>
    </source>
</evidence>
<feature type="modified residue" description="4-aspartylphosphate" evidence="2">
    <location>
        <position position="55"/>
    </location>
</feature>
<dbReference type="EMBL" id="FOSQ01000003">
    <property type="protein sequence ID" value="SFK50792.1"/>
    <property type="molecule type" value="Genomic_DNA"/>
</dbReference>
<dbReference type="InterPro" id="IPR001789">
    <property type="entry name" value="Sig_transdc_resp-reg_receiver"/>
</dbReference>
<keyword evidence="1" id="KW-0238">DNA-binding</keyword>